<feature type="transmembrane region" description="Helical" evidence="9">
    <location>
        <begin position="136"/>
        <end position="154"/>
    </location>
</feature>
<dbReference type="OrthoDB" id="9795655at2"/>
<evidence type="ECO:0000313" key="11">
    <source>
        <dbReference type="EMBL" id="AUD77828.1"/>
    </source>
</evidence>
<dbReference type="PANTHER" id="PTHR35011:SF4">
    <property type="entry name" value="SLL1102 PROTEIN"/>
    <property type="match status" value="1"/>
</dbReference>
<dbReference type="InterPro" id="IPR007387">
    <property type="entry name" value="TRAP_DctQ"/>
</dbReference>
<dbReference type="PANTHER" id="PTHR35011">
    <property type="entry name" value="2,3-DIKETO-L-GULONATE TRAP TRANSPORTER SMALL PERMEASE PROTEIN YIAM"/>
    <property type="match status" value="1"/>
</dbReference>
<comment type="function">
    <text evidence="9">Part of the tripartite ATP-independent periplasmic (TRAP) transport system.</text>
</comment>
<dbReference type="KEGG" id="kpd:CW740_00685"/>
<keyword evidence="3" id="KW-1003">Cell membrane</keyword>
<keyword evidence="6 9" id="KW-1133">Transmembrane helix</keyword>
<keyword evidence="2 9" id="KW-0813">Transport</keyword>
<name>A0A2K9AYT2_9GAMM</name>
<evidence type="ECO:0000256" key="1">
    <source>
        <dbReference type="ARBA" id="ARBA00004429"/>
    </source>
</evidence>
<feature type="domain" description="Tripartite ATP-independent periplasmic transporters DctQ component" evidence="10">
    <location>
        <begin position="31"/>
        <end position="161"/>
    </location>
</feature>
<evidence type="ECO:0000256" key="8">
    <source>
        <dbReference type="ARBA" id="ARBA00038436"/>
    </source>
</evidence>
<dbReference type="GO" id="GO:0022857">
    <property type="term" value="F:transmembrane transporter activity"/>
    <property type="evidence" value="ECO:0007669"/>
    <property type="project" value="UniProtKB-UniRule"/>
</dbReference>
<comment type="similarity">
    <text evidence="8 9">Belongs to the TRAP transporter small permease family.</text>
</comment>
<protein>
    <recommendedName>
        <fullName evidence="9">TRAP transporter small permease protein</fullName>
    </recommendedName>
</protein>
<dbReference type="AlphaFoldDB" id="A0A2K9AYT2"/>
<evidence type="ECO:0000256" key="7">
    <source>
        <dbReference type="ARBA" id="ARBA00023136"/>
    </source>
</evidence>
<evidence type="ECO:0000313" key="12">
    <source>
        <dbReference type="Proteomes" id="UP000232693"/>
    </source>
</evidence>
<evidence type="ECO:0000256" key="5">
    <source>
        <dbReference type="ARBA" id="ARBA00022692"/>
    </source>
</evidence>
<evidence type="ECO:0000256" key="2">
    <source>
        <dbReference type="ARBA" id="ARBA00022448"/>
    </source>
</evidence>
<dbReference type="Pfam" id="PF04290">
    <property type="entry name" value="DctQ"/>
    <property type="match status" value="1"/>
</dbReference>
<evidence type="ECO:0000256" key="9">
    <source>
        <dbReference type="RuleBase" id="RU369079"/>
    </source>
</evidence>
<dbReference type="Proteomes" id="UP000232693">
    <property type="component" value="Chromosome"/>
</dbReference>
<evidence type="ECO:0000256" key="6">
    <source>
        <dbReference type="ARBA" id="ARBA00022989"/>
    </source>
</evidence>
<keyword evidence="12" id="KW-1185">Reference proteome</keyword>
<keyword evidence="4 9" id="KW-0997">Cell inner membrane</keyword>
<keyword evidence="7 9" id="KW-0472">Membrane</keyword>
<dbReference type="GO" id="GO:0005886">
    <property type="term" value="C:plasma membrane"/>
    <property type="evidence" value="ECO:0007669"/>
    <property type="project" value="UniProtKB-SubCell"/>
</dbReference>
<dbReference type="EMBL" id="CP025120">
    <property type="protein sequence ID" value="AUD77828.1"/>
    <property type="molecule type" value="Genomic_DNA"/>
</dbReference>
<feature type="transmembrane region" description="Helical" evidence="9">
    <location>
        <begin position="56"/>
        <end position="72"/>
    </location>
</feature>
<feature type="transmembrane region" description="Helical" evidence="9">
    <location>
        <begin position="23"/>
        <end position="44"/>
    </location>
</feature>
<keyword evidence="5 9" id="KW-0812">Transmembrane</keyword>
<accession>A0A2K9AYT2</accession>
<dbReference type="InterPro" id="IPR055348">
    <property type="entry name" value="DctQ"/>
</dbReference>
<sequence length="196" mass="22237">MVKRPILALIHILESFTEWTGKLISWLTLFMVLVVVAVLLLRNVFGFSAIPLQESVTYMHAIVFMLGAAYTLKHHDHVRVDVFYHRFSHRTKALVDMAGFLILLLPVCVFLIIYSLDYVIFNWKIKEGSSQPGGLPYLYMLKTLLLALPITLVIQGTAQFLHNMAYLLGWKALPHGTDEDTEAVPQVTGDQEMKHG</sequence>
<dbReference type="RefSeq" id="WP_106645750.1">
    <property type="nucleotide sequence ID" value="NZ_BMGO01000001.1"/>
</dbReference>
<evidence type="ECO:0000256" key="3">
    <source>
        <dbReference type="ARBA" id="ARBA00022475"/>
    </source>
</evidence>
<comment type="subunit">
    <text evidence="9">The complex comprises the extracytoplasmic solute receptor protein and the two transmembrane proteins.</text>
</comment>
<evidence type="ECO:0000259" key="10">
    <source>
        <dbReference type="Pfam" id="PF04290"/>
    </source>
</evidence>
<evidence type="ECO:0000256" key="4">
    <source>
        <dbReference type="ARBA" id="ARBA00022519"/>
    </source>
</evidence>
<reference evidence="11 12" key="1">
    <citation type="submission" date="2017-12" db="EMBL/GenBank/DDBJ databases">
        <title>Kangiella profundi FT102 completed genome.</title>
        <authorList>
            <person name="Xu J."/>
            <person name="Wang J."/>
            <person name="Lu Y."/>
        </authorList>
    </citation>
    <scope>NUCLEOTIDE SEQUENCE [LARGE SCALE GENOMIC DNA]</scope>
    <source>
        <strain evidence="11 12">FT102</strain>
    </source>
</reference>
<gene>
    <name evidence="11" type="ORF">CW740_00685</name>
</gene>
<organism evidence="11 12">
    <name type="scientific">Kangiella profundi</name>
    <dbReference type="NCBI Taxonomy" id="1561924"/>
    <lineage>
        <taxon>Bacteria</taxon>
        <taxon>Pseudomonadati</taxon>
        <taxon>Pseudomonadota</taxon>
        <taxon>Gammaproteobacteria</taxon>
        <taxon>Kangiellales</taxon>
        <taxon>Kangiellaceae</taxon>
        <taxon>Kangiella</taxon>
    </lineage>
</organism>
<comment type="subcellular location">
    <subcellularLocation>
        <location evidence="1 9">Cell inner membrane</location>
        <topology evidence="1 9">Multi-pass membrane protein</topology>
    </subcellularLocation>
</comment>
<feature type="transmembrane region" description="Helical" evidence="9">
    <location>
        <begin position="93"/>
        <end position="116"/>
    </location>
</feature>
<proteinExistence type="inferred from homology"/>